<dbReference type="CDD" id="cd04301">
    <property type="entry name" value="NAT_SF"/>
    <property type="match status" value="1"/>
</dbReference>
<evidence type="ECO:0000313" key="3">
    <source>
        <dbReference type="EMBL" id="NYE47500.1"/>
    </source>
</evidence>
<dbReference type="InterPro" id="IPR050769">
    <property type="entry name" value="NAT_camello-type"/>
</dbReference>
<reference evidence="3 4" key="1">
    <citation type="submission" date="2020-07" db="EMBL/GenBank/DDBJ databases">
        <title>Sequencing the genomes of 1000 actinobacteria strains.</title>
        <authorList>
            <person name="Klenk H.-P."/>
        </authorList>
    </citation>
    <scope>NUCLEOTIDE SEQUENCE [LARGE SCALE GENOMIC DNA]</scope>
    <source>
        <strain evidence="3 4">CXB654</strain>
    </source>
</reference>
<proteinExistence type="predicted"/>
<dbReference type="AlphaFoldDB" id="A0A852U0F7"/>
<dbReference type="InterPro" id="IPR000182">
    <property type="entry name" value="GNAT_dom"/>
</dbReference>
<evidence type="ECO:0000313" key="4">
    <source>
        <dbReference type="Proteomes" id="UP000589036"/>
    </source>
</evidence>
<gene>
    <name evidence="3" type="ORF">HDA32_002620</name>
</gene>
<dbReference type="Proteomes" id="UP000589036">
    <property type="component" value="Unassembled WGS sequence"/>
</dbReference>
<organism evidence="3 4">
    <name type="scientific">Spinactinospora alkalitolerans</name>
    <dbReference type="NCBI Taxonomy" id="687207"/>
    <lineage>
        <taxon>Bacteria</taxon>
        <taxon>Bacillati</taxon>
        <taxon>Actinomycetota</taxon>
        <taxon>Actinomycetes</taxon>
        <taxon>Streptosporangiales</taxon>
        <taxon>Nocardiopsidaceae</taxon>
        <taxon>Spinactinospora</taxon>
    </lineage>
</organism>
<dbReference type="PROSITE" id="PS51186">
    <property type="entry name" value="GNAT"/>
    <property type="match status" value="1"/>
</dbReference>
<keyword evidence="4" id="KW-1185">Reference proteome</keyword>
<protein>
    <submittedName>
        <fullName evidence="3">GNAT superfamily N-acetyltransferase</fullName>
    </submittedName>
</protein>
<evidence type="ECO:0000259" key="2">
    <source>
        <dbReference type="PROSITE" id="PS51186"/>
    </source>
</evidence>
<evidence type="ECO:0000256" key="1">
    <source>
        <dbReference type="ARBA" id="ARBA00022679"/>
    </source>
</evidence>
<name>A0A852U0F7_9ACTN</name>
<dbReference type="SUPFAM" id="SSF55729">
    <property type="entry name" value="Acyl-CoA N-acyltransferases (Nat)"/>
    <property type="match status" value="1"/>
</dbReference>
<accession>A0A852U0F7</accession>
<keyword evidence="1 3" id="KW-0808">Transferase</keyword>
<dbReference type="EMBL" id="JACCCC010000001">
    <property type="protein sequence ID" value="NYE47500.1"/>
    <property type="molecule type" value="Genomic_DNA"/>
</dbReference>
<dbReference type="PANTHER" id="PTHR13947:SF37">
    <property type="entry name" value="LD18367P"/>
    <property type="match status" value="1"/>
</dbReference>
<dbReference type="PANTHER" id="PTHR13947">
    <property type="entry name" value="GNAT FAMILY N-ACETYLTRANSFERASE"/>
    <property type="match status" value="1"/>
</dbReference>
<comment type="caution">
    <text evidence="3">The sequence shown here is derived from an EMBL/GenBank/DDBJ whole genome shotgun (WGS) entry which is preliminary data.</text>
</comment>
<sequence length="175" mass="18533">MPATHTVTRLSADDLHAEADGLAELLADAVEGGDSLGFLAPFDQEQAAAWWLAQRAAVEEGGLAVWAARSTEGVVGTVGLALSAKPNARHRAEVVKLMVRRDARGRGLARLLLATAEQAAADAGVELLLLDTETGSAAENLYLSAGWTRFGIVPDYAAEPGGRLRDCSFYFKRLT</sequence>
<dbReference type="InterPro" id="IPR016181">
    <property type="entry name" value="Acyl_CoA_acyltransferase"/>
</dbReference>
<dbReference type="Pfam" id="PF00583">
    <property type="entry name" value="Acetyltransf_1"/>
    <property type="match status" value="1"/>
</dbReference>
<feature type="domain" description="N-acetyltransferase" evidence="2">
    <location>
        <begin position="24"/>
        <end position="175"/>
    </location>
</feature>
<dbReference type="Gene3D" id="3.40.630.30">
    <property type="match status" value="1"/>
</dbReference>
<dbReference type="GO" id="GO:0008080">
    <property type="term" value="F:N-acetyltransferase activity"/>
    <property type="evidence" value="ECO:0007669"/>
    <property type="project" value="InterPro"/>
</dbReference>
<dbReference type="RefSeq" id="WP_179643431.1">
    <property type="nucleotide sequence ID" value="NZ_BAAAYY010000015.1"/>
</dbReference>